<evidence type="ECO:0000313" key="2">
    <source>
        <dbReference type="EMBL" id="KAF2665822.1"/>
    </source>
</evidence>
<protein>
    <submittedName>
        <fullName evidence="2">Uncharacterized protein</fullName>
    </submittedName>
</protein>
<feature type="transmembrane region" description="Helical" evidence="1">
    <location>
        <begin position="7"/>
        <end position="29"/>
    </location>
</feature>
<evidence type="ECO:0000313" key="3">
    <source>
        <dbReference type="Proteomes" id="UP000799302"/>
    </source>
</evidence>
<keyword evidence="1" id="KW-0812">Transmembrane</keyword>
<dbReference type="AlphaFoldDB" id="A0A6A6U144"/>
<keyword evidence="3" id="KW-1185">Reference proteome</keyword>
<keyword evidence="1" id="KW-0472">Membrane</keyword>
<dbReference type="OrthoDB" id="5365129at2759"/>
<dbReference type="Proteomes" id="UP000799302">
    <property type="component" value="Unassembled WGS sequence"/>
</dbReference>
<dbReference type="EMBL" id="MU004240">
    <property type="protein sequence ID" value="KAF2665822.1"/>
    <property type="molecule type" value="Genomic_DNA"/>
</dbReference>
<accession>A0A6A6U144</accession>
<sequence>MADAAGIILSVIGLVLDGILGIIQILPIISVVPQGAQSIVRIAAGLHEEEKLGGDIPGITVWNENGKRLGSVKQSGQIEAGSFADIAVPQTPPGQQPTYLRIEGGKKSICVAYIGHAWSDGTQLGWLGDMGSQCGKQFYYSDVIVHRSNGTQYKPQCTWIGGTGSSADWTTQMTIHTPHFSAMSADNGFSVPADTSTLCNQPATIWSNDPVVSSGANKRLGLFGFFSIASLLTAATDFKLPALTYSLRAPQIPFEGTIIGSHHSQHNSTALCSNRLSYGPDFVSFHEGIFCDMHNRRTLPLCDSTIQSDCYDWNSHTIIGRRLKKRKMRYYTVTEWT</sequence>
<reference evidence="2" key="1">
    <citation type="journal article" date="2020" name="Stud. Mycol.">
        <title>101 Dothideomycetes genomes: a test case for predicting lifestyles and emergence of pathogens.</title>
        <authorList>
            <person name="Haridas S."/>
            <person name="Albert R."/>
            <person name="Binder M."/>
            <person name="Bloem J."/>
            <person name="Labutti K."/>
            <person name="Salamov A."/>
            <person name="Andreopoulos B."/>
            <person name="Baker S."/>
            <person name="Barry K."/>
            <person name="Bills G."/>
            <person name="Bluhm B."/>
            <person name="Cannon C."/>
            <person name="Castanera R."/>
            <person name="Culley D."/>
            <person name="Daum C."/>
            <person name="Ezra D."/>
            <person name="Gonzalez J."/>
            <person name="Henrissat B."/>
            <person name="Kuo A."/>
            <person name="Liang C."/>
            <person name="Lipzen A."/>
            <person name="Lutzoni F."/>
            <person name="Magnuson J."/>
            <person name="Mondo S."/>
            <person name="Nolan M."/>
            <person name="Ohm R."/>
            <person name="Pangilinan J."/>
            <person name="Park H.-J."/>
            <person name="Ramirez L."/>
            <person name="Alfaro M."/>
            <person name="Sun H."/>
            <person name="Tritt A."/>
            <person name="Yoshinaga Y."/>
            <person name="Zwiers L.-H."/>
            <person name="Turgeon B."/>
            <person name="Goodwin S."/>
            <person name="Spatafora J."/>
            <person name="Crous P."/>
            <person name="Grigoriev I."/>
        </authorList>
    </citation>
    <scope>NUCLEOTIDE SEQUENCE</scope>
    <source>
        <strain evidence="2">CBS 115976</strain>
    </source>
</reference>
<proteinExistence type="predicted"/>
<evidence type="ECO:0000256" key="1">
    <source>
        <dbReference type="SAM" id="Phobius"/>
    </source>
</evidence>
<name>A0A6A6U144_9PEZI</name>
<gene>
    <name evidence="2" type="ORF">BT63DRAFT_459400</name>
</gene>
<keyword evidence="1" id="KW-1133">Transmembrane helix</keyword>
<organism evidence="2 3">
    <name type="scientific">Microthyrium microscopicum</name>
    <dbReference type="NCBI Taxonomy" id="703497"/>
    <lineage>
        <taxon>Eukaryota</taxon>
        <taxon>Fungi</taxon>
        <taxon>Dikarya</taxon>
        <taxon>Ascomycota</taxon>
        <taxon>Pezizomycotina</taxon>
        <taxon>Dothideomycetes</taxon>
        <taxon>Dothideomycetes incertae sedis</taxon>
        <taxon>Microthyriales</taxon>
        <taxon>Microthyriaceae</taxon>
        <taxon>Microthyrium</taxon>
    </lineage>
</organism>